<reference evidence="1 2" key="1">
    <citation type="journal article" date="2018" name="Biotechnol. Adv.">
        <title>Improved genomic resources and new bioinformatic workflow for the carcinogenic parasite Clonorchis sinensis: Biotechnological implications.</title>
        <authorList>
            <person name="Wang D."/>
            <person name="Korhonen P.K."/>
            <person name="Gasser R.B."/>
            <person name="Young N.D."/>
        </authorList>
    </citation>
    <scope>NUCLEOTIDE SEQUENCE [LARGE SCALE GENOMIC DNA]</scope>
    <source>
        <strain evidence="1">Cs-k2</strain>
    </source>
</reference>
<comment type="caution">
    <text evidence="1">The sequence shown here is derived from an EMBL/GenBank/DDBJ whole genome shotgun (WGS) entry which is preliminary data.</text>
</comment>
<proteinExistence type="predicted"/>
<reference evidence="1 2" key="2">
    <citation type="journal article" date="2021" name="Genomics">
        <title>High-quality reference genome for Clonorchis sinensis.</title>
        <authorList>
            <person name="Young N.D."/>
            <person name="Stroehlein A.J."/>
            <person name="Kinkar L."/>
            <person name="Wang T."/>
            <person name="Sohn W.M."/>
            <person name="Chang B.C.H."/>
            <person name="Kaur P."/>
            <person name="Weisz D."/>
            <person name="Dudchenko O."/>
            <person name="Aiden E.L."/>
            <person name="Korhonen P.K."/>
            <person name="Gasser R.B."/>
        </authorList>
    </citation>
    <scope>NUCLEOTIDE SEQUENCE [LARGE SCALE GENOMIC DNA]</scope>
    <source>
        <strain evidence="1">Cs-k2</strain>
    </source>
</reference>
<protein>
    <submittedName>
        <fullName evidence="1">Uncharacterized protein</fullName>
    </submittedName>
</protein>
<gene>
    <name evidence="1" type="ORF">CSKR_105221</name>
</gene>
<dbReference type="InParanoid" id="A0A419PD01"/>
<dbReference type="Proteomes" id="UP000286415">
    <property type="component" value="Unassembled WGS sequence"/>
</dbReference>
<dbReference type="AlphaFoldDB" id="A0A419PD01"/>
<accession>A0A419PD01</accession>
<evidence type="ECO:0000313" key="2">
    <source>
        <dbReference type="Proteomes" id="UP000286415"/>
    </source>
</evidence>
<keyword evidence="2" id="KW-1185">Reference proteome</keyword>
<sequence>MAVAEGREAVEFPQTKYSYTSLVSHLLDRYFGKKRVSIKGGPFFGTQRNLSDLNKCGNILGRQPHVNCWKVRVLRLNLIKVTVFRFSPVGFYIHLRYNHCIVQPPVTEWLSAQPLAGGYGFKPPCWCFVRCALLMIPNKNETAVDCFLAVRYCQEVSCENQIDLQMSVFVEISLILVQVEHKFDGNSGTESI</sequence>
<name>A0A419PD01_CLOSI</name>
<organism evidence="1 2">
    <name type="scientific">Clonorchis sinensis</name>
    <name type="common">Chinese liver fluke</name>
    <dbReference type="NCBI Taxonomy" id="79923"/>
    <lineage>
        <taxon>Eukaryota</taxon>
        <taxon>Metazoa</taxon>
        <taxon>Spiralia</taxon>
        <taxon>Lophotrochozoa</taxon>
        <taxon>Platyhelminthes</taxon>
        <taxon>Trematoda</taxon>
        <taxon>Digenea</taxon>
        <taxon>Opisthorchiida</taxon>
        <taxon>Opisthorchiata</taxon>
        <taxon>Opisthorchiidae</taxon>
        <taxon>Clonorchis</taxon>
    </lineage>
</organism>
<dbReference type="EMBL" id="NIRI02000042">
    <property type="protein sequence ID" value="KAG5452353.1"/>
    <property type="molecule type" value="Genomic_DNA"/>
</dbReference>
<evidence type="ECO:0000313" key="1">
    <source>
        <dbReference type="EMBL" id="KAG5452353.1"/>
    </source>
</evidence>